<proteinExistence type="predicted"/>
<dbReference type="Pfam" id="PF05133">
    <property type="entry name" value="SPP1_portal"/>
    <property type="match status" value="1"/>
</dbReference>
<gene>
    <name evidence="2" type="ORF">CN613_25640</name>
</gene>
<reference evidence="2 3" key="1">
    <citation type="submission" date="2017-09" db="EMBL/GenBank/DDBJ databases">
        <title>Large-scale bioinformatics analysis of Bacillus genomes uncovers conserved roles of natural products in bacterial physiology.</title>
        <authorList>
            <consortium name="Agbiome Team Llc"/>
            <person name="Bleich R.M."/>
            <person name="Grubbs K.J."/>
            <person name="Santa Maria K.C."/>
            <person name="Allen S.E."/>
            <person name="Farag S."/>
            <person name="Shank E.A."/>
            <person name="Bowers A."/>
        </authorList>
    </citation>
    <scope>NUCLEOTIDE SEQUENCE [LARGE SCALE GENOMIC DNA]</scope>
    <source>
        <strain evidence="2 3">AFS009893</strain>
    </source>
</reference>
<comment type="caution">
    <text evidence="2">The sequence shown here is derived from an EMBL/GenBank/DDBJ whole genome shotgun (WGS) entry which is preliminary data.</text>
</comment>
<dbReference type="EMBL" id="NUDP01000117">
    <property type="protein sequence ID" value="PEM65328.1"/>
    <property type="molecule type" value="Genomic_DNA"/>
</dbReference>
<evidence type="ECO:0000256" key="1">
    <source>
        <dbReference type="SAM" id="MobiDB-lite"/>
    </source>
</evidence>
<protein>
    <recommendedName>
        <fullName evidence="4">Phage portal protein</fullName>
    </recommendedName>
</protein>
<dbReference type="Proteomes" id="UP000219775">
    <property type="component" value="Unassembled WGS sequence"/>
</dbReference>
<feature type="region of interest" description="Disordered" evidence="1">
    <location>
        <begin position="464"/>
        <end position="509"/>
    </location>
</feature>
<feature type="compositionally biased region" description="Polar residues" evidence="1">
    <location>
        <begin position="476"/>
        <end position="499"/>
    </location>
</feature>
<accession>A0A2A8BYK2</accession>
<evidence type="ECO:0000313" key="2">
    <source>
        <dbReference type="EMBL" id="PEM65328.1"/>
    </source>
</evidence>
<evidence type="ECO:0000313" key="3">
    <source>
        <dbReference type="Proteomes" id="UP000219775"/>
    </source>
</evidence>
<feature type="compositionally biased region" description="Acidic residues" evidence="1">
    <location>
        <begin position="500"/>
        <end position="509"/>
    </location>
</feature>
<name>A0A2A8BYK2_9BACI</name>
<evidence type="ECO:0008006" key="4">
    <source>
        <dbReference type="Google" id="ProtNLM"/>
    </source>
</evidence>
<dbReference type="InterPro" id="IPR021145">
    <property type="entry name" value="Portal_protein_SPP1_Gp6-like"/>
</dbReference>
<sequence length="509" mass="57738">MTHYFEVGNFYPPFEHEDRIAKYKENKRLFIGNHWDVFRKHKQTLSREQKNLLYVSVNFPSIIAKKSADFLFGENATYSAGKGDNSTEQERLDEWVEKNDINILNYESALSNSYRGDAYYKVRHGQEYGGDLPKELDPFRVIIEQQNAEYVFPETAIGNSKKVVAYHIAVPYQLDYSDNEKWALDVESHFAGRIEYSSFLLRPISMNVDGEILSWKIQGEDTSKRRTVNTGVPFPLLIHVPNFATDDDMFGIDDITELRPILDEINNRLSQIANILDKHADPAIAVPVGTLQEDDNGMPVFRVGVDKVFELMGKDDIVPQYITWDGQLSNAFTELDKLVSYLLMIAEIPEVVLGRGDSGTSGSSGLAIKWRMNSLLAKVNRKRQYYNRGLKKVFTIAQLLESAVGKADYELFVPIVKFKDGLPKDEMEMAQIAATRTGGAVTMSQKTALMYQDDLTEEQAEREIERINQEQEEQQSTFADPSIFNGSSVPADDNQNPDDQTVEGDSQEG</sequence>
<dbReference type="RefSeq" id="WP_098129095.1">
    <property type="nucleotide sequence ID" value="NZ_NUDP01000117.1"/>
</dbReference>
<organism evidence="2 3">
    <name type="scientific">Bacillus pseudomycoides</name>
    <dbReference type="NCBI Taxonomy" id="64104"/>
    <lineage>
        <taxon>Bacteria</taxon>
        <taxon>Bacillati</taxon>
        <taxon>Bacillota</taxon>
        <taxon>Bacilli</taxon>
        <taxon>Bacillales</taxon>
        <taxon>Bacillaceae</taxon>
        <taxon>Bacillus</taxon>
        <taxon>Bacillus cereus group</taxon>
    </lineage>
</organism>
<dbReference type="AlphaFoldDB" id="A0A2A8BYK2"/>